<name>A0A514CP83_9BACT</name>
<accession>A0A514CP83</accession>
<protein>
    <submittedName>
        <fullName evidence="1">SusD/RagB family nutrient-binding outer membrane lipoprotein</fullName>
    </submittedName>
</protein>
<gene>
    <name evidence="1" type="ORF">FKX85_17580</name>
</gene>
<dbReference type="AlphaFoldDB" id="A0A514CP83"/>
<organism evidence="1 2">
    <name type="scientific">Echinicola soli</name>
    <dbReference type="NCBI Taxonomy" id="2591634"/>
    <lineage>
        <taxon>Bacteria</taxon>
        <taxon>Pseudomonadati</taxon>
        <taxon>Bacteroidota</taxon>
        <taxon>Cytophagia</taxon>
        <taxon>Cytophagales</taxon>
        <taxon>Cyclobacteriaceae</taxon>
        <taxon>Echinicola</taxon>
    </lineage>
</organism>
<evidence type="ECO:0000313" key="2">
    <source>
        <dbReference type="Proteomes" id="UP000316614"/>
    </source>
</evidence>
<dbReference type="EMBL" id="CP041253">
    <property type="protein sequence ID" value="QDH81621.1"/>
    <property type="molecule type" value="Genomic_DNA"/>
</dbReference>
<dbReference type="InterPro" id="IPR041662">
    <property type="entry name" value="SusD-like_2"/>
</dbReference>
<proteinExistence type="predicted"/>
<reference evidence="1 2" key="1">
    <citation type="submission" date="2019-06" db="EMBL/GenBank/DDBJ databases">
        <title>Echinicola alkalisoli sp. nov. isolated from saline soil.</title>
        <authorList>
            <person name="Sun J.-Q."/>
            <person name="Xu L."/>
        </authorList>
    </citation>
    <scope>NUCLEOTIDE SEQUENCE [LARGE SCALE GENOMIC DNA]</scope>
    <source>
        <strain evidence="1 2">LN3S3</strain>
    </source>
</reference>
<dbReference type="InterPro" id="IPR011990">
    <property type="entry name" value="TPR-like_helical_dom_sf"/>
</dbReference>
<dbReference type="OrthoDB" id="973072at2"/>
<dbReference type="PROSITE" id="PS51257">
    <property type="entry name" value="PROKAR_LIPOPROTEIN"/>
    <property type="match status" value="1"/>
</dbReference>
<evidence type="ECO:0000313" key="1">
    <source>
        <dbReference type="EMBL" id="QDH81621.1"/>
    </source>
</evidence>
<dbReference type="KEGG" id="echi:FKX85_17580"/>
<keyword evidence="1" id="KW-0449">Lipoprotein</keyword>
<sequence>MIKSSKIYKSIIGVTMVLFASSCESYLDVNENPNNPQDAPLSGMMTHVTYQSALNTYRLGSFTSYYVQYLASPNPGSSTDTMEPVNYSSTWFNLYNVMTDLYVMMQKAEESGASNYMGAAQIMMALNMSMTVDIFGDIPFSEGFDFETLTPVYDDDMVLYDQALEYLDQGIQNLRGESIYTMEEDDFIFAGDLDKWEAFGNMLKARLMIHIKGQAGYSAEEVLSAVESGFASNRDNAQVIFFEQNINPWSAVARDNANLLLGGWISEQFIQALDGTSYPMEDPRLELLVGTTDDGEYIGTENGAGRGNAPEKGARSTLIQGQYYTSELSPVLIGTYAEQKFIEAEAAFDSDKARAYQAYLDGIEANMEMLEVPSGEMEAYLDDPSVSMGEAAFTMEDIFKEKWVAMFLHPETWNDARRFDYAYKDMTTPANLNTGLNGQFIRRLAYPDSEVSRNGQNVPSVTLLDRIFWDGE</sequence>
<dbReference type="Proteomes" id="UP000316614">
    <property type="component" value="Chromosome"/>
</dbReference>
<dbReference type="SUPFAM" id="SSF48452">
    <property type="entry name" value="TPR-like"/>
    <property type="match status" value="1"/>
</dbReference>
<dbReference type="Gene3D" id="1.25.40.390">
    <property type="match status" value="1"/>
</dbReference>
<dbReference type="Pfam" id="PF12771">
    <property type="entry name" value="SusD-like_2"/>
    <property type="match status" value="1"/>
</dbReference>
<keyword evidence="2" id="KW-1185">Reference proteome</keyword>